<evidence type="ECO:0000313" key="3">
    <source>
        <dbReference type="Proteomes" id="UP000730482"/>
    </source>
</evidence>
<sequence length="256" mass="26233">MRKTSALLAVATAAASTAAIIAVPAAANAAAPPSATTTGPTAAATPAVTTPTVAVPDFDYRDCPQLPPGVDPAKWRCEVLVAEGTATIGGATLPFDFTAVTHAEGPLPDGTPGQVFGGFRAASLPVPGRQSGDGHGPKLWMRPRLTAVPDFYSQSGAMSLTFQLTGPRLARDCSIGTTAAPVQVAAGRVPGTTQWISQDPPVITFQVLDQTLAVPEVSGCGREAEGLNRRFGLPSPSGANRLSGTAFYSFKSYTQL</sequence>
<feature type="chain" id="PRO_5045324213" description="Secreted protein" evidence="1">
    <location>
        <begin position="30"/>
        <end position="256"/>
    </location>
</feature>
<comment type="caution">
    <text evidence="2">The sequence shown here is derived from an EMBL/GenBank/DDBJ whole genome shotgun (WGS) entry which is preliminary data.</text>
</comment>
<proteinExistence type="predicted"/>
<keyword evidence="3" id="KW-1185">Reference proteome</keyword>
<organism evidence="2 3">
    <name type="scientific">Catenulispora pinistramenti</name>
    <dbReference type="NCBI Taxonomy" id="2705254"/>
    <lineage>
        <taxon>Bacteria</taxon>
        <taxon>Bacillati</taxon>
        <taxon>Actinomycetota</taxon>
        <taxon>Actinomycetes</taxon>
        <taxon>Catenulisporales</taxon>
        <taxon>Catenulisporaceae</taxon>
        <taxon>Catenulispora</taxon>
    </lineage>
</organism>
<dbReference type="EMBL" id="JAAFYZ010000134">
    <property type="protein sequence ID" value="MBS2551321.1"/>
    <property type="molecule type" value="Genomic_DNA"/>
</dbReference>
<keyword evidence="1" id="KW-0732">Signal</keyword>
<name>A0ABS5KZ20_9ACTN</name>
<dbReference type="RefSeq" id="WP_212015698.1">
    <property type="nucleotide sequence ID" value="NZ_JAAFYZ010000134.1"/>
</dbReference>
<evidence type="ECO:0008006" key="4">
    <source>
        <dbReference type="Google" id="ProtNLM"/>
    </source>
</evidence>
<feature type="signal peptide" evidence="1">
    <location>
        <begin position="1"/>
        <end position="29"/>
    </location>
</feature>
<protein>
    <recommendedName>
        <fullName evidence="4">Secreted protein</fullName>
    </recommendedName>
</protein>
<reference evidence="2 3" key="1">
    <citation type="submission" date="2020-02" db="EMBL/GenBank/DDBJ databases">
        <title>Acidophilic actinobacteria isolated from forest soil.</title>
        <authorList>
            <person name="Golinska P."/>
        </authorList>
    </citation>
    <scope>NUCLEOTIDE SEQUENCE [LARGE SCALE GENOMIC DNA]</scope>
    <source>
        <strain evidence="2 3">NL8</strain>
    </source>
</reference>
<dbReference type="Proteomes" id="UP000730482">
    <property type="component" value="Unassembled WGS sequence"/>
</dbReference>
<accession>A0ABS5KZ20</accession>
<evidence type="ECO:0000313" key="2">
    <source>
        <dbReference type="EMBL" id="MBS2551321.1"/>
    </source>
</evidence>
<gene>
    <name evidence="2" type="ORF">KGQ19_31080</name>
</gene>
<evidence type="ECO:0000256" key="1">
    <source>
        <dbReference type="SAM" id="SignalP"/>
    </source>
</evidence>